<protein>
    <submittedName>
        <fullName evidence="2">Uncharacterized protein</fullName>
    </submittedName>
</protein>
<feature type="region of interest" description="Disordered" evidence="1">
    <location>
        <begin position="1"/>
        <end position="37"/>
    </location>
</feature>
<gene>
    <name evidence="2" type="ORF">Sango_0846500</name>
</gene>
<dbReference type="Proteomes" id="UP001289374">
    <property type="component" value="Unassembled WGS sequence"/>
</dbReference>
<reference evidence="2" key="1">
    <citation type="submission" date="2020-06" db="EMBL/GenBank/DDBJ databases">
        <authorList>
            <person name="Li T."/>
            <person name="Hu X."/>
            <person name="Zhang T."/>
            <person name="Song X."/>
            <person name="Zhang H."/>
            <person name="Dai N."/>
            <person name="Sheng W."/>
            <person name="Hou X."/>
            <person name="Wei L."/>
        </authorList>
    </citation>
    <scope>NUCLEOTIDE SEQUENCE</scope>
    <source>
        <strain evidence="2">K16</strain>
        <tissue evidence="2">Leaf</tissue>
    </source>
</reference>
<dbReference type="EMBL" id="JACGWL010000004">
    <property type="protein sequence ID" value="KAK4404779.1"/>
    <property type="molecule type" value="Genomic_DNA"/>
</dbReference>
<dbReference type="AlphaFoldDB" id="A0AAE2C0P8"/>
<feature type="compositionally biased region" description="Pro residues" evidence="1">
    <location>
        <begin position="1"/>
        <end position="11"/>
    </location>
</feature>
<proteinExistence type="predicted"/>
<evidence type="ECO:0000313" key="2">
    <source>
        <dbReference type="EMBL" id="KAK4404779.1"/>
    </source>
</evidence>
<sequence>MPRPVPYPTKPPNLNSAKRQDTWCPRNHLRKKPKELSSVVNETPAEVKLTRADCTIGPLLPFEVTAAELCKQEQDCNSEDCTLPDPNALLHVITSRRKVPSRTRSLPMVHVRGQ</sequence>
<evidence type="ECO:0000313" key="3">
    <source>
        <dbReference type="Proteomes" id="UP001289374"/>
    </source>
</evidence>
<evidence type="ECO:0000256" key="1">
    <source>
        <dbReference type="SAM" id="MobiDB-lite"/>
    </source>
</evidence>
<reference evidence="2" key="2">
    <citation type="journal article" date="2024" name="Plant">
        <title>Genomic evolution and insights into agronomic trait innovations of Sesamum species.</title>
        <authorList>
            <person name="Miao H."/>
            <person name="Wang L."/>
            <person name="Qu L."/>
            <person name="Liu H."/>
            <person name="Sun Y."/>
            <person name="Le M."/>
            <person name="Wang Q."/>
            <person name="Wei S."/>
            <person name="Zheng Y."/>
            <person name="Lin W."/>
            <person name="Duan Y."/>
            <person name="Cao H."/>
            <person name="Xiong S."/>
            <person name="Wang X."/>
            <person name="Wei L."/>
            <person name="Li C."/>
            <person name="Ma Q."/>
            <person name="Ju M."/>
            <person name="Zhao R."/>
            <person name="Li G."/>
            <person name="Mu C."/>
            <person name="Tian Q."/>
            <person name="Mei H."/>
            <person name="Zhang T."/>
            <person name="Gao T."/>
            <person name="Zhang H."/>
        </authorList>
    </citation>
    <scope>NUCLEOTIDE SEQUENCE</scope>
    <source>
        <strain evidence="2">K16</strain>
    </source>
</reference>
<keyword evidence="3" id="KW-1185">Reference proteome</keyword>
<organism evidence="2 3">
    <name type="scientific">Sesamum angolense</name>
    <dbReference type="NCBI Taxonomy" id="2727404"/>
    <lineage>
        <taxon>Eukaryota</taxon>
        <taxon>Viridiplantae</taxon>
        <taxon>Streptophyta</taxon>
        <taxon>Embryophyta</taxon>
        <taxon>Tracheophyta</taxon>
        <taxon>Spermatophyta</taxon>
        <taxon>Magnoliopsida</taxon>
        <taxon>eudicotyledons</taxon>
        <taxon>Gunneridae</taxon>
        <taxon>Pentapetalae</taxon>
        <taxon>asterids</taxon>
        <taxon>lamiids</taxon>
        <taxon>Lamiales</taxon>
        <taxon>Pedaliaceae</taxon>
        <taxon>Sesamum</taxon>
    </lineage>
</organism>
<comment type="caution">
    <text evidence="2">The sequence shown here is derived from an EMBL/GenBank/DDBJ whole genome shotgun (WGS) entry which is preliminary data.</text>
</comment>
<name>A0AAE2C0P8_9LAMI</name>
<accession>A0AAE2C0P8</accession>